<keyword evidence="2" id="KW-0813">Transport</keyword>
<feature type="transmembrane region" description="Helical" evidence="6">
    <location>
        <begin position="178"/>
        <end position="197"/>
    </location>
</feature>
<evidence type="ECO:0000256" key="6">
    <source>
        <dbReference type="SAM" id="Phobius"/>
    </source>
</evidence>
<organism evidence="8 9">
    <name type="scientific">Microbacterium maritypicum</name>
    <name type="common">Microbacterium liquefaciens</name>
    <dbReference type="NCBI Taxonomy" id="33918"/>
    <lineage>
        <taxon>Bacteria</taxon>
        <taxon>Bacillati</taxon>
        <taxon>Actinomycetota</taxon>
        <taxon>Actinomycetes</taxon>
        <taxon>Micrococcales</taxon>
        <taxon>Microbacteriaceae</taxon>
        <taxon>Microbacterium</taxon>
    </lineage>
</organism>
<dbReference type="PANTHER" id="PTHR42718">
    <property type="entry name" value="MAJOR FACILITATOR SUPERFAMILY MULTIDRUG TRANSPORTER MFSC"/>
    <property type="match status" value="1"/>
</dbReference>
<dbReference type="Gene3D" id="1.20.1250.20">
    <property type="entry name" value="MFS general substrate transporter like domains"/>
    <property type="match status" value="1"/>
</dbReference>
<feature type="transmembrane region" description="Helical" evidence="6">
    <location>
        <begin position="240"/>
        <end position="257"/>
    </location>
</feature>
<comment type="caution">
    <text evidence="8">The sequence shown here is derived from an EMBL/GenBank/DDBJ whole genome shotgun (WGS) entry which is preliminary data.</text>
</comment>
<feature type="transmembrane region" description="Helical" evidence="6">
    <location>
        <begin position="446"/>
        <end position="467"/>
    </location>
</feature>
<evidence type="ECO:0000259" key="7">
    <source>
        <dbReference type="PROSITE" id="PS50850"/>
    </source>
</evidence>
<proteinExistence type="predicted"/>
<feature type="transmembrane region" description="Helical" evidence="6">
    <location>
        <begin position="367"/>
        <end position="393"/>
    </location>
</feature>
<evidence type="ECO:0000256" key="3">
    <source>
        <dbReference type="ARBA" id="ARBA00022692"/>
    </source>
</evidence>
<dbReference type="PROSITE" id="PS50850">
    <property type="entry name" value="MFS"/>
    <property type="match status" value="1"/>
</dbReference>
<dbReference type="Gene3D" id="1.20.1720.10">
    <property type="entry name" value="Multidrug resistance protein D"/>
    <property type="match status" value="1"/>
</dbReference>
<dbReference type="InterPro" id="IPR011701">
    <property type="entry name" value="MFS"/>
</dbReference>
<reference evidence="8 9" key="1">
    <citation type="submission" date="2019-06" db="EMBL/GenBank/DDBJ databases">
        <title>Whole genome shotgun sequence of Microbacterium liquefaciens NBRC 15037.</title>
        <authorList>
            <person name="Hosoyama A."/>
            <person name="Uohara A."/>
            <person name="Ohji S."/>
            <person name="Ichikawa N."/>
        </authorList>
    </citation>
    <scope>NUCLEOTIDE SEQUENCE [LARGE SCALE GENOMIC DNA]</scope>
    <source>
        <strain evidence="8 9">NBRC 15037</strain>
    </source>
</reference>
<feature type="transmembrane region" description="Helical" evidence="6">
    <location>
        <begin position="209"/>
        <end position="228"/>
    </location>
</feature>
<gene>
    <name evidence="8" type="ORF">MLI01_20520</name>
</gene>
<dbReference type="PANTHER" id="PTHR42718:SF9">
    <property type="entry name" value="MAJOR FACILITATOR SUPERFAMILY MULTIDRUG TRANSPORTER MFSC"/>
    <property type="match status" value="1"/>
</dbReference>
<sequence length="486" mass="48527">MLFSEDAIDAEDMTVTTTSPLRSGTAGLALSVLVASLGTSAANVALPTIARDLDGTFSQTQWVALAYLLAMTATSLTVGYLGDLLGRRRILGIGIVIFTLAAVLCALAPTLGVLIGARALQGVGAAVMMALPLARARDMVAPERLGRVMGLLGTTAAVGTASGPALGGLLITVAGWPAIFAAMAPLGVLVAVLTGMTDRGTSAASGRRRGFDIGGVLLLTAAVTFYTLGVTSPGADGSWPTMPLLGGAIVTAALFALREARASHALLPPALLRNRDVSIGAVLNLIVGTVMMSTLVVGPFFLAGGLHLVPAAIGATMAAGPLASICTGVIAGRAVDRFGTRLMTTAGLSAMVVGALALALLPSWWGLIGYITGTVLLAPGYQLFLAANNTGVLSATPTEHRGVTSGLLGLSRNLGLVTGASVLAALFAAASGAAEIATASPEALTAALKVTFLVTAALLAGAALLSLAASRQTSRARATATPTTAR</sequence>
<dbReference type="SUPFAM" id="SSF103473">
    <property type="entry name" value="MFS general substrate transporter"/>
    <property type="match status" value="1"/>
</dbReference>
<evidence type="ECO:0000313" key="9">
    <source>
        <dbReference type="Proteomes" id="UP000317410"/>
    </source>
</evidence>
<feature type="transmembrane region" description="Helical" evidence="6">
    <location>
        <begin position="90"/>
        <end position="109"/>
    </location>
</feature>
<keyword evidence="5 6" id="KW-0472">Membrane</keyword>
<feature type="transmembrane region" description="Helical" evidence="6">
    <location>
        <begin position="115"/>
        <end position="136"/>
    </location>
</feature>
<dbReference type="EMBL" id="BJNQ01000013">
    <property type="protein sequence ID" value="GEC75907.1"/>
    <property type="molecule type" value="Genomic_DNA"/>
</dbReference>
<comment type="subcellular location">
    <subcellularLocation>
        <location evidence="1">Cell membrane</location>
        <topology evidence="1">Multi-pass membrane protein</topology>
    </subcellularLocation>
</comment>
<feature type="transmembrane region" description="Helical" evidence="6">
    <location>
        <begin position="308"/>
        <end position="330"/>
    </location>
</feature>
<feature type="transmembrane region" description="Helical" evidence="6">
    <location>
        <begin position="342"/>
        <end position="361"/>
    </location>
</feature>
<dbReference type="InterPro" id="IPR020846">
    <property type="entry name" value="MFS_dom"/>
</dbReference>
<evidence type="ECO:0000256" key="1">
    <source>
        <dbReference type="ARBA" id="ARBA00004651"/>
    </source>
</evidence>
<feature type="domain" description="Major facilitator superfamily (MFS) profile" evidence="7">
    <location>
        <begin position="24"/>
        <end position="474"/>
    </location>
</feature>
<feature type="transmembrane region" description="Helical" evidence="6">
    <location>
        <begin position="277"/>
        <end position="302"/>
    </location>
</feature>
<dbReference type="Pfam" id="PF07690">
    <property type="entry name" value="MFS_1"/>
    <property type="match status" value="1"/>
</dbReference>
<feature type="transmembrane region" description="Helical" evidence="6">
    <location>
        <begin position="148"/>
        <end position="172"/>
    </location>
</feature>
<dbReference type="GO" id="GO:0022857">
    <property type="term" value="F:transmembrane transporter activity"/>
    <property type="evidence" value="ECO:0007669"/>
    <property type="project" value="InterPro"/>
</dbReference>
<evidence type="ECO:0000313" key="8">
    <source>
        <dbReference type="EMBL" id="GEC75907.1"/>
    </source>
</evidence>
<evidence type="ECO:0000256" key="2">
    <source>
        <dbReference type="ARBA" id="ARBA00022448"/>
    </source>
</evidence>
<dbReference type="Proteomes" id="UP000317410">
    <property type="component" value="Unassembled WGS sequence"/>
</dbReference>
<keyword evidence="4 6" id="KW-1133">Transmembrane helix</keyword>
<feature type="transmembrane region" description="Helical" evidence="6">
    <location>
        <begin position="28"/>
        <end position="50"/>
    </location>
</feature>
<accession>A0A4Y4BAL7</accession>
<keyword evidence="3 6" id="KW-0812">Transmembrane</keyword>
<feature type="transmembrane region" description="Helical" evidence="6">
    <location>
        <begin position="62"/>
        <end position="81"/>
    </location>
</feature>
<evidence type="ECO:0000256" key="4">
    <source>
        <dbReference type="ARBA" id="ARBA00022989"/>
    </source>
</evidence>
<dbReference type="CDD" id="cd17321">
    <property type="entry name" value="MFS_MMR_MDR_like"/>
    <property type="match status" value="1"/>
</dbReference>
<dbReference type="PRINTS" id="PR01036">
    <property type="entry name" value="TCRTETB"/>
</dbReference>
<dbReference type="InterPro" id="IPR036259">
    <property type="entry name" value="MFS_trans_sf"/>
</dbReference>
<dbReference type="AlphaFoldDB" id="A0A4Y4BAL7"/>
<name>A0A4Y4BAL7_MICMQ</name>
<dbReference type="GO" id="GO:0005886">
    <property type="term" value="C:plasma membrane"/>
    <property type="evidence" value="ECO:0007669"/>
    <property type="project" value="UniProtKB-SubCell"/>
</dbReference>
<feature type="transmembrane region" description="Helical" evidence="6">
    <location>
        <begin position="414"/>
        <end position="434"/>
    </location>
</feature>
<evidence type="ECO:0000256" key="5">
    <source>
        <dbReference type="ARBA" id="ARBA00023136"/>
    </source>
</evidence>
<protein>
    <submittedName>
        <fullName evidence="8">MFS transporter</fullName>
    </submittedName>
</protein>